<feature type="region of interest" description="Disordered" evidence="2">
    <location>
        <begin position="668"/>
        <end position="693"/>
    </location>
</feature>
<keyword evidence="3" id="KW-0732">Signal</keyword>
<dbReference type="AlphaFoldDB" id="A0A7S1S1Z8"/>
<dbReference type="SUPFAM" id="SSF49854">
    <property type="entry name" value="Spermadhesin, CUB domain"/>
    <property type="match status" value="4"/>
</dbReference>
<dbReference type="GO" id="GO:0005615">
    <property type="term" value="C:extracellular space"/>
    <property type="evidence" value="ECO:0007669"/>
    <property type="project" value="TreeGrafter"/>
</dbReference>
<dbReference type="EMBL" id="HBGE01099550">
    <property type="protein sequence ID" value="CAD9182459.1"/>
    <property type="molecule type" value="Transcribed_RNA"/>
</dbReference>
<evidence type="ECO:0000256" key="3">
    <source>
        <dbReference type="SAM" id="SignalP"/>
    </source>
</evidence>
<evidence type="ECO:0008006" key="5">
    <source>
        <dbReference type="Google" id="ProtNLM"/>
    </source>
</evidence>
<evidence type="ECO:0000313" key="4">
    <source>
        <dbReference type="EMBL" id="CAD9182459.1"/>
    </source>
</evidence>
<gene>
    <name evidence="4" type="ORF">ACAT0790_LOCUS59231</name>
</gene>
<feature type="chain" id="PRO_5030565683" description="CUB domain-containing protein" evidence="3">
    <location>
        <begin position="21"/>
        <end position="1046"/>
    </location>
</feature>
<name>A0A7S1S1Z8_ALECA</name>
<dbReference type="InterPro" id="IPR035914">
    <property type="entry name" value="Sperma_CUB_dom_sf"/>
</dbReference>
<accession>A0A7S1S1Z8</accession>
<dbReference type="PANTHER" id="PTHR24255:SF31">
    <property type="entry name" value="CUBILIN-LIKE PROTEIN"/>
    <property type="match status" value="1"/>
</dbReference>
<keyword evidence="1" id="KW-1015">Disulfide bond</keyword>
<evidence type="ECO:0000256" key="2">
    <source>
        <dbReference type="SAM" id="MobiDB-lite"/>
    </source>
</evidence>
<protein>
    <recommendedName>
        <fullName evidence="5">CUB domain-containing protein</fullName>
    </recommendedName>
</protein>
<evidence type="ECO:0000256" key="1">
    <source>
        <dbReference type="ARBA" id="ARBA00023157"/>
    </source>
</evidence>
<dbReference type="PANTHER" id="PTHR24255">
    <property type="entry name" value="COMPLEMENT COMPONENT 1, S SUBCOMPONENT-RELATED"/>
    <property type="match status" value="1"/>
</dbReference>
<sequence>MPRLLACLSAVGLMAVGGTADTALLYQQSLRVQRQGPPEAIELKESSAITKARVEGPKAKLALKMAMHKVDDAAFPPSLEAGSNDKHGIYEKIATCFDALLSATEASWLLDADEADTLKHRFTRKALRHFVSAAESRSVSSPVFWPQFWRNSKRIFAQALFHDEKALMKPDWIDLEMFSSAEEVVRAPKYVKSRSGNPQGATFNVIHGSCTVDMEGCLLSPGYPSNYSNRETCLIAVNKSQTGPLKVVKFDTEIMADSLTVNGVRYSGTKGPDGVLPEEDIVWYSDYVLSGHGFQICPTPPSPTVSTPTSLSVESGNCRVDSNGCATSTNYPAGYPDNDKCVIKVSEGATTPLHMEDFSTELQYDSLTVNGASYSGTMGPEGVVPSGNIVWEADSVMDFAGWKMCPTGHKRETGGFNTSVFTVRVGDCTVGVDGCIQSPSYPEVYPNTGICVIGVNTSTAGPLKVEYFSTESGYDSLMVNGMRFTGNRGPQGLVPYEDIVWHTDSEAAATGWRICSAAKLVSQSQDSMGKLSLVEGNCTAADGCMLSPNYPNLYGNEEHCVFNVSDGNQLPLSVRDFSTETQLDILTVNGESFSGIDGPDGVIPKGQIEWSSDASVRSGGWKVCLTAPQVTNAALSALPTTTTVATTTTTATTTRTTTLTTTVTATSTGTSVTSTTSTSTSFTTTTVTTTPKPEPSAWEDLAYNMEVSKAMVESLITLEKKVYLFDQRAGQFRKALQAAKDFRPSTQSPLIWHAHYINGSMLETLNPWGDFSEALKPAFRSVSTALHLGNRGQLFDASLDITAMADKFQKKVLWFAVEMMRQHLTMLEQTPEVLPSKLEALKSPIRTFRAQLNEFLEGVFLEFNAIPTYFQQQVKEPFRYIGQGNCVDSQKNPYDTIESEGCDRVWRCIEACRTFEACRGFTFSYGDPRCLRCELRVEEGFQASYNFWHYAWAEGNGHGHIVGTAGSPHTPTSCFARKPYNTSEWTPRMRESIETEQEQQVKKFAAASEMWVDMVGKLKAAFWKIMSGIEQSTGEAVKAELLAREA</sequence>
<dbReference type="GO" id="GO:0004252">
    <property type="term" value="F:serine-type endopeptidase activity"/>
    <property type="evidence" value="ECO:0007669"/>
    <property type="project" value="TreeGrafter"/>
</dbReference>
<feature type="signal peptide" evidence="3">
    <location>
        <begin position="1"/>
        <end position="20"/>
    </location>
</feature>
<proteinExistence type="predicted"/>
<reference evidence="4" key="1">
    <citation type="submission" date="2021-01" db="EMBL/GenBank/DDBJ databases">
        <authorList>
            <person name="Corre E."/>
            <person name="Pelletier E."/>
            <person name="Niang G."/>
            <person name="Scheremetjew M."/>
            <person name="Finn R."/>
            <person name="Kale V."/>
            <person name="Holt S."/>
            <person name="Cochrane G."/>
            <person name="Meng A."/>
            <person name="Brown T."/>
            <person name="Cohen L."/>
        </authorList>
    </citation>
    <scope>NUCLEOTIDE SEQUENCE</scope>
    <source>
        <strain evidence="4">OF101</strain>
    </source>
</reference>
<feature type="compositionally biased region" description="Low complexity" evidence="2">
    <location>
        <begin position="668"/>
        <end position="690"/>
    </location>
</feature>
<organism evidence="4">
    <name type="scientific">Alexandrium catenella</name>
    <name type="common">Red tide dinoflagellate</name>
    <name type="synonym">Gonyaulax catenella</name>
    <dbReference type="NCBI Taxonomy" id="2925"/>
    <lineage>
        <taxon>Eukaryota</taxon>
        <taxon>Sar</taxon>
        <taxon>Alveolata</taxon>
        <taxon>Dinophyceae</taxon>
        <taxon>Gonyaulacales</taxon>
        <taxon>Pyrocystaceae</taxon>
        <taxon>Alexandrium</taxon>
    </lineage>
</organism>